<keyword evidence="6" id="KW-0012">Acyltransferase</keyword>
<dbReference type="STRING" id="391037.Sare_2868"/>
<dbReference type="OrthoDB" id="4537997at2"/>
<dbReference type="eggNOG" id="COG1859">
    <property type="taxonomic scope" value="Bacteria"/>
</dbReference>
<proteinExistence type="inferred from homology"/>
<dbReference type="GO" id="GO:0003950">
    <property type="term" value="F:NAD+ poly-ADP-ribosyltransferase activity"/>
    <property type="evidence" value="ECO:0007669"/>
    <property type="project" value="InterPro"/>
</dbReference>
<dbReference type="Gene3D" id="1.10.10.970">
    <property type="entry name" value="RNA 2'-phosphotransferase, Tpt1/KptA family, N-terminal domain"/>
    <property type="match status" value="1"/>
</dbReference>
<evidence type="ECO:0000256" key="3">
    <source>
        <dbReference type="ARBA" id="ARBA00023027"/>
    </source>
</evidence>
<dbReference type="EMBL" id="CP000850">
    <property type="protein sequence ID" value="ABV98696.1"/>
    <property type="molecule type" value="Genomic_DNA"/>
</dbReference>
<reference evidence="6" key="1">
    <citation type="submission" date="2007-10" db="EMBL/GenBank/DDBJ databases">
        <title>Complete sequence of Salinispora arenicola CNS-205.</title>
        <authorList>
            <consortium name="US DOE Joint Genome Institute"/>
            <person name="Copeland A."/>
            <person name="Lucas S."/>
            <person name="Lapidus A."/>
            <person name="Barry K."/>
            <person name="Glavina del Rio T."/>
            <person name="Dalin E."/>
            <person name="Tice H."/>
            <person name="Pitluck S."/>
            <person name="Foster B."/>
            <person name="Schmutz J."/>
            <person name="Larimer F."/>
            <person name="Land M."/>
            <person name="Hauser L."/>
            <person name="Kyrpides N."/>
            <person name="Ivanova N."/>
            <person name="Jensen P.R."/>
            <person name="Moore B.S."/>
            <person name="Penn K."/>
            <person name="Jenkins C."/>
            <person name="Udwary D."/>
            <person name="Xiang L."/>
            <person name="Gontang E."/>
            <person name="Richardson P."/>
        </authorList>
    </citation>
    <scope>NUCLEOTIDE SEQUENCE [LARGE SCALE GENOMIC DNA]</scope>
    <source>
        <strain evidence="6">CNS-205</strain>
    </source>
</reference>
<evidence type="ECO:0000256" key="1">
    <source>
        <dbReference type="ARBA" id="ARBA00009836"/>
    </source>
</evidence>
<dbReference type="HOGENOM" id="CLU_052998_4_0_11"/>
<gene>
    <name evidence="5" type="primary">kptA</name>
    <name evidence="6" type="ordered locus">Sare_2868</name>
</gene>
<dbReference type="InterPro" id="IPR042081">
    <property type="entry name" value="RNA_2'-PTrans_C"/>
</dbReference>
<evidence type="ECO:0000256" key="5">
    <source>
        <dbReference type="HAMAP-Rule" id="MF_00299"/>
    </source>
</evidence>
<evidence type="ECO:0000313" key="6">
    <source>
        <dbReference type="EMBL" id="ABV98696.1"/>
    </source>
</evidence>
<sequence length="181" mass="19721">MDDLLTRLGKALAYVLRHRPDAVGLQLDSAGWVEIPALLSAMADAGHTIGEADLDRIVAGSDKKRYEVRARRIRAAQGHSVRVELGLEPTIPPAVLYHGTVARFLEAIRREGLRPGERTHVHLSADASTARQVGERRGAPVVLEIEAKRMYADGHSFLLAANGVWLVAHVPPDYLALTDVS</sequence>
<dbReference type="EC" id="2.7.1.-" evidence="5"/>
<dbReference type="SUPFAM" id="SSF56399">
    <property type="entry name" value="ADP-ribosylation"/>
    <property type="match status" value="1"/>
</dbReference>
<dbReference type="InterPro" id="IPR042080">
    <property type="entry name" value="RNA_2'-PTrans_N"/>
</dbReference>
<accession>A8M6H6</accession>
<comment type="similarity">
    <text evidence="1 5">Belongs to the KptA/TPT1 family.</text>
</comment>
<comment type="function">
    <text evidence="4 5">Removes the 2'-phosphate from RNA via an intermediate in which the phosphate is ADP-ribosylated by NAD followed by a presumed transesterification to release the RNA and generate ADP-ribose 1''-2''-cyclic phosphate (APPR&gt;P). May function as an ADP-ribosylase.</text>
</comment>
<dbReference type="GO" id="GO:0006388">
    <property type="term" value="P:tRNA splicing, via endonucleolytic cleavage and ligation"/>
    <property type="evidence" value="ECO:0007669"/>
    <property type="project" value="UniProtKB-UniRule"/>
</dbReference>
<name>A8M6H6_SALAI</name>
<dbReference type="InterPro" id="IPR022928">
    <property type="entry name" value="RNA_2'-PTrans_KptA"/>
</dbReference>
<keyword evidence="2 5" id="KW-0808">Transferase</keyword>
<dbReference type="Gene3D" id="3.20.170.30">
    <property type="match status" value="1"/>
</dbReference>
<protein>
    <recommendedName>
        <fullName evidence="5">Probable RNA 2'-phosphotransferase</fullName>
        <ecNumber evidence="5">2.7.1.-</ecNumber>
    </recommendedName>
</protein>
<organism evidence="6">
    <name type="scientific">Salinispora arenicola (strain CNS-205)</name>
    <dbReference type="NCBI Taxonomy" id="391037"/>
    <lineage>
        <taxon>Bacteria</taxon>
        <taxon>Bacillati</taxon>
        <taxon>Actinomycetota</taxon>
        <taxon>Actinomycetes</taxon>
        <taxon>Micromonosporales</taxon>
        <taxon>Micromonosporaceae</taxon>
        <taxon>Salinispora</taxon>
    </lineage>
</organism>
<dbReference type="PANTHER" id="PTHR12684">
    <property type="entry name" value="PUTATIVE PHOSPHOTRANSFERASE"/>
    <property type="match status" value="1"/>
</dbReference>
<dbReference type="KEGG" id="saq:Sare_2868"/>
<dbReference type="InterPro" id="IPR002745">
    <property type="entry name" value="Ptrans_KptA/Tpt1"/>
</dbReference>
<dbReference type="HAMAP" id="MF_00299">
    <property type="entry name" value="KptA"/>
    <property type="match status" value="1"/>
</dbReference>
<dbReference type="Pfam" id="PF01885">
    <property type="entry name" value="PTS_2-RNA"/>
    <property type="match status" value="1"/>
</dbReference>
<dbReference type="PANTHER" id="PTHR12684:SF2">
    <property type="entry name" value="TRNA 2'-PHOSPHOTRANSFERASE 1"/>
    <property type="match status" value="1"/>
</dbReference>
<dbReference type="GO" id="GO:0000215">
    <property type="term" value="F:tRNA 2'-phosphotransferase activity"/>
    <property type="evidence" value="ECO:0007669"/>
    <property type="project" value="TreeGrafter"/>
</dbReference>
<dbReference type="GO" id="GO:0016746">
    <property type="term" value="F:acyltransferase activity"/>
    <property type="evidence" value="ECO:0007669"/>
    <property type="project" value="UniProtKB-KW"/>
</dbReference>
<dbReference type="AlphaFoldDB" id="A8M6H6"/>
<evidence type="ECO:0000256" key="4">
    <source>
        <dbReference type="ARBA" id="ARBA00025212"/>
    </source>
</evidence>
<keyword evidence="3 5" id="KW-0520">NAD</keyword>
<evidence type="ECO:0000256" key="2">
    <source>
        <dbReference type="ARBA" id="ARBA00022679"/>
    </source>
</evidence>